<feature type="transmembrane region" description="Helical" evidence="18">
    <location>
        <begin position="173"/>
        <end position="194"/>
    </location>
</feature>
<dbReference type="PANTHER" id="PTHR12428">
    <property type="entry name" value="OXA1"/>
    <property type="match status" value="1"/>
</dbReference>
<evidence type="ECO:0000256" key="4">
    <source>
        <dbReference type="ARBA" id="ARBA00022448"/>
    </source>
</evidence>
<dbReference type="NCBIfam" id="TIGR03592">
    <property type="entry name" value="yidC_oxa1_cterm"/>
    <property type="match status" value="1"/>
</dbReference>
<evidence type="ECO:0000256" key="2">
    <source>
        <dbReference type="ARBA" id="ARBA00010527"/>
    </source>
</evidence>
<dbReference type="AlphaFoldDB" id="A0A561SHP1"/>
<keyword evidence="21" id="KW-1185">Reference proteome</keyword>
<protein>
    <recommendedName>
        <fullName evidence="3">Membrane protein insertase YidC</fullName>
    </recommendedName>
    <alternativeName>
        <fullName evidence="15">Foldase YidC</fullName>
    </alternativeName>
    <alternativeName>
        <fullName evidence="14">Membrane integrase YidC</fullName>
    </alternativeName>
    <alternativeName>
        <fullName evidence="13">Membrane protein YidC</fullName>
    </alternativeName>
</protein>
<name>A0A561SHP1_9PSEU</name>
<comment type="subcellular location">
    <subcellularLocation>
        <location evidence="1">Cell membrane</location>
        <topology evidence="1">Multi-pass membrane protein</topology>
    </subcellularLocation>
    <subcellularLocation>
        <location evidence="16">Membrane</location>
        <topology evidence="16">Multi-pass membrane protein</topology>
    </subcellularLocation>
</comment>
<evidence type="ECO:0000256" key="15">
    <source>
        <dbReference type="ARBA" id="ARBA00033342"/>
    </source>
</evidence>
<evidence type="ECO:0000259" key="19">
    <source>
        <dbReference type="Pfam" id="PF02096"/>
    </source>
</evidence>
<evidence type="ECO:0000256" key="3">
    <source>
        <dbReference type="ARBA" id="ARBA00015325"/>
    </source>
</evidence>
<accession>A0A561SHP1</accession>
<evidence type="ECO:0000256" key="8">
    <source>
        <dbReference type="ARBA" id="ARBA00022989"/>
    </source>
</evidence>
<dbReference type="GO" id="GO:0015031">
    <property type="term" value="P:protein transport"/>
    <property type="evidence" value="ECO:0007669"/>
    <property type="project" value="UniProtKB-KW"/>
</dbReference>
<dbReference type="InterPro" id="IPR001708">
    <property type="entry name" value="YidC/ALB3/OXA1/COX18"/>
</dbReference>
<feature type="compositionally biased region" description="Basic residues" evidence="17">
    <location>
        <begin position="287"/>
        <end position="302"/>
    </location>
</feature>
<dbReference type="InterPro" id="IPR047196">
    <property type="entry name" value="YidC_ALB_C"/>
</dbReference>
<keyword evidence="7" id="KW-0653">Protein transport</keyword>
<feature type="transmembrane region" description="Helical" evidence="18">
    <location>
        <begin position="35"/>
        <end position="57"/>
    </location>
</feature>
<comment type="caution">
    <text evidence="20">The sequence shown here is derived from an EMBL/GenBank/DDBJ whole genome shotgun (WGS) entry which is preliminary data.</text>
</comment>
<evidence type="ECO:0000256" key="12">
    <source>
        <dbReference type="ARBA" id="ARBA00026028"/>
    </source>
</evidence>
<dbReference type="NCBIfam" id="NF002899">
    <property type="entry name" value="PRK03449.1"/>
    <property type="match status" value="1"/>
</dbReference>
<feature type="domain" description="Membrane insertase YidC/Oxa/ALB C-terminal" evidence="19">
    <location>
        <begin position="37"/>
        <end position="251"/>
    </location>
</feature>
<dbReference type="GO" id="GO:0005886">
    <property type="term" value="C:plasma membrane"/>
    <property type="evidence" value="ECO:0007669"/>
    <property type="project" value="UniProtKB-SubCell"/>
</dbReference>
<comment type="subunit">
    <text evidence="12">Interacts with the Sec translocase complex via SecD. Specifically interacts with transmembrane segments of nascent integral membrane proteins during membrane integration.</text>
</comment>
<evidence type="ECO:0000256" key="5">
    <source>
        <dbReference type="ARBA" id="ARBA00022475"/>
    </source>
</evidence>
<dbReference type="Pfam" id="PF02096">
    <property type="entry name" value="60KD_IMP"/>
    <property type="match status" value="1"/>
</dbReference>
<keyword evidence="6 16" id="KW-0812">Transmembrane</keyword>
<dbReference type="CDD" id="cd20070">
    <property type="entry name" value="5TM_YidC_Alb3"/>
    <property type="match status" value="1"/>
</dbReference>
<evidence type="ECO:0000256" key="14">
    <source>
        <dbReference type="ARBA" id="ARBA00033245"/>
    </source>
</evidence>
<evidence type="ECO:0000256" key="11">
    <source>
        <dbReference type="ARBA" id="ARBA00025034"/>
    </source>
</evidence>
<evidence type="ECO:0000256" key="16">
    <source>
        <dbReference type="RuleBase" id="RU003945"/>
    </source>
</evidence>
<feature type="transmembrane region" description="Helical" evidence="18">
    <location>
        <begin position="214"/>
        <end position="238"/>
    </location>
</feature>
<keyword evidence="4" id="KW-0813">Transport</keyword>
<evidence type="ECO:0000313" key="20">
    <source>
        <dbReference type="EMBL" id="TWF74398.1"/>
    </source>
</evidence>
<dbReference type="GO" id="GO:0051205">
    <property type="term" value="P:protein insertion into membrane"/>
    <property type="evidence" value="ECO:0007669"/>
    <property type="project" value="TreeGrafter"/>
</dbReference>
<dbReference type="Proteomes" id="UP000321261">
    <property type="component" value="Unassembled WGS sequence"/>
</dbReference>
<reference evidence="20 21" key="1">
    <citation type="submission" date="2019-06" db="EMBL/GenBank/DDBJ databases">
        <title>Sequencing the genomes of 1000 actinobacteria strains.</title>
        <authorList>
            <person name="Klenk H.-P."/>
        </authorList>
    </citation>
    <scope>NUCLEOTIDE SEQUENCE [LARGE SCALE GENOMIC DNA]</scope>
    <source>
        <strain evidence="20 21">DSM 45671</strain>
    </source>
</reference>
<evidence type="ECO:0000256" key="17">
    <source>
        <dbReference type="SAM" id="MobiDB-lite"/>
    </source>
</evidence>
<evidence type="ECO:0000256" key="6">
    <source>
        <dbReference type="ARBA" id="ARBA00022692"/>
    </source>
</evidence>
<evidence type="ECO:0000256" key="18">
    <source>
        <dbReference type="SAM" id="Phobius"/>
    </source>
</evidence>
<proteinExistence type="inferred from homology"/>
<keyword evidence="5" id="KW-1003">Cell membrane</keyword>
<keyword evidence="9 18" id="KW-0472">Membrane</keyword>
<evidence type="ECO:0000256" key="13">
    <source>
        <dbReference type="ARBA" id="ARBA00031538"/>
    </source>
</evidence>
<dbReference type="EMBL" id="VIWU01000001">
    <property type="protein sequence ID" value="TWF74398.1"/>
    <property type="molecule type" value="Genomic_DNA"/>
</dbReference>
<keyword evidence="10" id="KW-0143">Chaperone</keyword>
<evidence type="ECO:0000256" key="10">
    <source>
        <dbReference type="ARBA" id="ARBA00023186"/>
    </source>
</evidence>
<dbReference type="RefSeq" id="WP_246170145.1">
    <property type="nucleotide sequence ID" value="NZ_VIWU01000001.1"/>
</dbReference>
<keyword evidence="8 18" id="KW-1133">Transmembrane helix</keyword>
<dbReference type="PANTHER" id="PTHR12428:SF65">
    <property type="entry name" value="CYTOCHROME C OXIDASE ASSEMBLY PROTEIN COX18, MITOCHONDRIAL"/>
    <property type="match status" value="1"/>
</dbReference>
<evidence type="ECO:0000256" key="1">
    <source>
        <dbReference type="ARBA" id="ARBA00004651"/>
    </source>
</evidence>
<gene>
    <name evidence="20" type="ORF">FHX44_11278</name>
</gene>
<comment type="function">
    <text evidence="11">Required for the insertion and/or proper folding and/or complex formation of integral membrane proteins into the membrane. Involved in integration of membrane proteins that insert both dependently and independently of the Sec translocase complex, as well as at least some lipoproteins. Aids folding of multispanning membrane proteins.</text>
</comment>
<organism evidence="20 21">
    <name type="scientific">Pseudonocardia hierapolitana</name>
    <dbReference type="NCBI Taxonomy" id="1128676"/>
    <lineage>
        <taxon>Bacteria</taxon>
        <taxon>Bacillati</taxon>
        <taxon>Actinomycetota</taxon>
        <taxon>Actinomycetes</taxon>
        <taxon>Pseudonocardiales</taxon>
        <taxon>Pseudonocardiaceae</taxon>
        <taxon>Pseudonocardia</taxon>
    </lineage>
</organism>
<evidence type="ECO:0000256" key="9">
    <source>
        <dbReference type="ARBA" id="ARBA00023136"/>
    </source>
</evidence>
<evidence type="ECO:0000313" key="21">
    <source>
        <dbReference type="Proteomes" id="UP000321261"/>
    </source>
</evidence>
<dbReference type="InterPro" id="IPR028055">
    <property type="entry name" value="YidC/Oxa/ALB_C"/>
</dbReference>
<evidence type="ECO:0000256" key="7">
    <source>
        <dbReference type="ARBA" id="ARBA00022927"/>
    </source>
</evidence>
<comment type="similarity">
    <text evidence="2">Belongs to the OXA1/ALB3/YidC family. Type 1 subfamily.</text>
</comment>
<feature type="region of interest" description="Disordered" evidence="17">
    <location>
        <begin position="279"/>
        <end position="302"/>
    </location>
</feature>
<sequence>MFDIALFDPLYLAVSGVMWCWHQLFGFLLGPSSGAAWALSVVFLVLTLRALLIRPFLAQVRSARVMRELTPQLAALRTRHADDPARLLQETGALQRAHGVSAASTLLPVLLQVPVFLGLLHVLTSFTNPELANYAFGPDEVRSFLEARLFGVPLSAYLSMPHLDAVGVERWEVAVVTVPLVLLAALATHLTARLSLRQQPADGPLAGIMRWTPWVFPLGVLVGGAFFPFPVAILLYWLTNSAWTLVQQWLVLRPTPRPLQEGHLPATTLQEGGLAAIPAASKPPARVQRRHSSGHRRSRRRR</sequence>
<dbReference type="GO" id="GO:0032977">
    <property type="term" value="F:membrane insertase activity"/>
    <property type="evidence" value="ECO:0007669"/>
    <property type="project" value="InterPro"/>
</dbReference>